<organism evidence="1 2">
    <name type="scientific">Fasciola gigantica</name>
    <name type="common">Giant liver fluke</name>
    <dbReference type="NCBI Taxonomy" id="46835"/>
    <lineage>
        <taxon>Eukaryota</taxon>
        <taxon>Metazoa</taxon>
        <taxon>Spiralia</taxon>
        <taxon>Lophotrochozoa</taxon>
        <taxon>Platyhelminthes</taxon>
        <taxon>Trematoda</taxon>
        <taxon>Digenea</taxon>
        <taxon>Plagiorchiida</taxon>
        <taxon>Echinostomata</taxon>
        <taxon>Echinostomatoidea</taxon>
        <taxon>Fasciolidae</taxon>
        <taxon>Fasciola</taxon>
    </lineage>
</organism>
<evidence type="ECO:0000313" key="2">
    <source>
        <dbReference type="Proteomes" id="UP000316759"/>
    </source>
</evidence>
<sequence>MNEDSIQAVKHTDQRVIMPDSESRNSVEPIEVDGTFLDLLRETLDDSEIPPGLRELVGEGFVERTNPVNESAENESCNGPSEPLACALYLPDMHQNTTLCKVEAVRTWESRCSLPVVTKRPGEQSKSNEFDLRQAGLLPVNKGDVLRMIEVYMGPRILVQNQHGEYGLVRAEDMVGIRRRQGSHKTKVKNSRRCEIM</sequence>
<dbReference type="OrthoDB" id="10412584at2759"/>
<dbReference type="Proteomes" id="UP000316759">
    <property type="component" value="Unassembled WGS sequence"/>
</dbReference>
<reference evidence="1 2" key="1">
    <citation type="submission" date="2019-04" db="EMBL/GenBank/DDBJ databases">
        <title>Annotation for the trematode Fasciola gigantica.</title>
        <authorList>
            <person name="Choi Y.-J."/>
        </authorList>
    </citation>
    <scope>NUCLEOTIDE SEQUENCE [LARGE SCALE GENOMIC DNA]</scope>
    <source>
        <strain evidence="1">Uganda_cow_1</strain>
    </source>
</reference>
<proteinExistence type="predicted"/>
<evidence type="ECO:0000313" key="1">
    <source>
        <dbReference type="EMBL" id="TPP67424.1"/>
    </source>
</evidence>
<accession>A0A504Z175</accession>
<comment type="caution">
    <text evidence="1">The sequence shown here is derived from an EMBL/GenBank/DDBJ whole genome shotgun (WGS) entry which is preliminary data.</text>
</comment>
<name>A0A504Z175_FASGI</name>
<dbReference type="AlphaFoldDB" id="A0A504Z175"/>
<keyword evidence="2" id="KW-1185">Reference proteome</keyword>
<dbReference type="EMBL" id="SUNJ01000703">
    <property type="protein sequence ID" value="TPP67424.1"/>
    <property type="molecule type" value="Genomic_DNA"/>
</dbReference>
<protein>
    <submittedName>
        <fullName evidence="1">Uncharacterized protein</fullName>
    </submittedName>
</protein>
<gene>
    <name evidence="1" type="ORF">FGIG_09066</name>
</gene>